<feature type="domain" description="Glycosyltransferase 2-like" evidence="1">
    <location>
        <begin position="19"/>
        <end position="141"/>
    </location>
</feature>
<dbReference type="InterPro" id="IPR029044">
    <property type="entry name" value="Nucleotide-diphossugar_trans"/>
</dbReference>
<dbReference type="Gene3D" id="3.90.550.10">
    <property type="entry name" value="Spore Coat Polysaccharide Biosynthesis Protein SpsA, Chain A"/>
    <property type="match status" value="1"/>
</dbReference>
<name>A0A1F5G306_9BACT</name>
<protein>
    <recommendedName>
        <fullName evidence="1">Glycosyltransferase 2-like domain-containing protein</fullName>
    </recommendedName>
</protein>
<dbReference type="Proteomes" id="UP000176317">
    <property type="component" value="Unassembled WGS sequence"/>
</dbReference>
<comment type="caution">
    <text evidence="2">The sequence shown here is derived from an EMBL/GenBank/DDBJ whole genome shotgun (WGS) entry which is preliminary data.</text>
</comment>
<evidence type="ECO:0000313" key="2">
    <source>
        <dbReference type="EMBL" id="OGD86272.1"/>
    </source>
</evidence>
<gene>
    <name evidence="2" type="ORF">A2164_03815</name>
</gene>
<dbReference type="SUPFAM" id="SSF53448">
    <property type="entry name" value="Nucleotide-diphospho-sugar transferases"/>
    <property type="match status" value="1"/>
</dbReference>
<dbReference type="EMBL" id="MFAT01000032">
    <property type="protein sequence ID" value="OGD86272.1"/>
    <property type="molecule type" value="Genomic_DNA"/>
</dbReference>
<dbReference type="AlphaFoldDB" id="A0A1F5G306"/>
<evidence type="ECO:0000313" key="3">
    <source>
        <dbReference type="Proteomes" id="UP000176317"/>
    </source>
</evidence>
<dbReference type="Pfam" id="PF00535">
    <property type="entry name" value="Glycos_transf_2"/>
    <property type="match status" value="1"/>
</dbReference>
<organism evidence="2 3">
    <name type="scientific">Candidatus Curtissbacteria bacterium RBG_13_35_7</name>
    <dbReference type="NCBI Taxonomy" id="1797705"/>
    <lineage>
        <taxon>Bacteria</taxon>
        <taxon>Candidatus Curtissiibacteriota</taxon>
    </lineage>
</organism>
<sequence>MKYEKKFNFDNYSTKRISYILATKNRAVLLAKALQRVNKLKKENDELIVVDGASSDSTLDVINNHKEIVDKYISEPDLSPAHAVNKAILISVGKYIKLLTDDDFVYLKPMHKAITIMENCPDIDILDCGGILYNTVSKKISVIYKPLGANFSKNIDNLFKYRSNGMGIIIRRASLARLGLFPIDLIGDATFLVNAFKSKAVIKFCRLKLYKHVIHEENISCGADISNLIYNVIKKNASKTYFLRYSINWYISKYSLLKFVLLPVIFSNKIVKNIFLKKTTTKPIYKWDGSFS</sequence>
<accession>A0A1F5G306</accession>
<proteinExistence type="predicted"/>
<reference evidence="2 3" key="1">
    <citation type="journal article" date="2016" name="Nat. Commun.">
        <title>Thousands of microbial genomes shed light on interconnected biogeochemical processes in an aquifer system.</title>
        <authorList>
            <person name="Anantharaman K."/>
            <person name="Brown C.T."/>
            <person name="Hug L.A."/>
            <person name="Sharon I."/>
            <person name="Castelle C.J."/>
            <person name="Probst A.J."/>
            <person name="Thomas B.C."/>
            <person name="Singh A."/>
            <person name="Wilkins M.J."/>
            <person name="Karaoz U."/>
            <person name="Brodie E.L."/>
            <person name="Williams K.H."/>
            <person name="Hubbard S.S."/>
            <person name="Banfield J.F."/>
        </authorList>
    </citation>
    <scope>NUCLEOTIDE SEQUENCE [LARGE SCALE GENOMIC DNA]</scope>
</reference>
<evidence type="ECO:0000259" key="1">
    <source>
        <dbReference type="Pfam" id="PF00535"/>
    </source>
</evidence>
<dbReference type="PANTHER" id="PTHR22916">
    <property type="entry name" value="GLYCOSYLTRANSFERASE"/>
    <property type="match status" value="1"/>
</dbReference>
<dbReference type="InterPro" id="IPR001173">
    <property type="entry name" value="Glyco_trans_2-like"/>
</dbReference>